<dbReference type="InterPro" id="IPR036388">
    <property type="entry name" value="WH-like_DNA-bd_sf"/>
</dbReference>
<evidence type="ECO:0000256" key="1">
    <source>
        <dbReference type="ARBA" id="ARBA00023015"/>
    </source>
</evidence>
<proteinExistence type="predicted"/>
<dbReference type="PROSITE" id="PS51000">
    <property type="entry name" value="HTH_DEOR_2"/>
    <property type="match status" value="1"/>
</dbReference>
<evidence type="ECO:0000313" key="6">
    <source>
        <dbReference type="Proteomes" id="UP000749311"/>
    </source>
</evidence>
<dbReference type="RefSeq" id="WP_167167505.1">
    <property type="nucleotide sequence ID" value="NZ_BAAAOO010000007.1"/>
</dbReference>
<protein>
    <submittedName>
        <fullName evidence="5">DeoR/GlpR family transcriptional regulator of sugar metabolism</fullName>
    </submittedName>
</protein>
<keyword evidence="1" id="KW-0805">Transcription regulation</keyword>
<dbReference type="Pfam" id="PF08220">
    <property type="entry name" value="HTH_DeoR"/>
    <property type="match status" value="1"/>
</dbReference>
<feature type="domain" description="HTH deoR-type" evidence="4">
    <location>
        <begin position="3"/>
        <end position="58"/>
    </location>
</feature>
<dbReference type="Gene3D" id="3.40.50.1360">
    <property type="match status" value="1"/>
</dbReference>
<evidence type="ECO:0000259" key="4">
    <source>
        <dbReference type="PROSITE" id="PS51000"/>
    </source>
</evidence>
<organism evidence="5 6">
    <name type="scientific">Brooklawnia cerclae</name>
    <dbReference type="NCBI Taxonomy" id="349934"/>
    <lineage>
        <taxon>Bacteria</taxon>
        <taxon>Bacillati</taxon>
        <taxon>Actinomycetota</taxon>
        <taxon>Actinomycetes</taxon>
        <taxon>Propionibacteriales</taxon>
        <taxon>Propionibacteriaceae</taxon>
        <taxon>Brooklawnia</taxon>
    </lineage>
</organism>
<dbReference type="Proteomes" id="UP000749311">
    <property type="component" value="Unassembled WGS sequence"/>
</dbReference>
<evidence type="ECO:0000313" key="5">
    <source>
        <dbReference type="EMBL" id="NIH57573.1"/>
    </source>
</evidence>
<sequence length="253" mass="27092">MLATERQARILQAVAERRIASTEALASELQVSPETIRRDIRTLDDQGALRRVRGGAASTTITNGEPLIEERQLLNRPAKEAIGRLAADLLEDGQMVILDLGTTAMEVARAMAPGFRGVVATNSLLIAGELAERHDIEVLVCGGRVRGGDLALSNAFSVEFFAQLHADVAFVSSGGVSAEEGLTDFYLDEVATRQQMLRSARQAFVLADSSKFGVVAPYAVAPLGCELGLITDRVPDPELERAIRRRGGAIVSP</sequence>
<reference evidence="5 6" key="1">
    <citation type="submission" date="2020-02" db="EMBL/GenBank/DDBJ databases">
        <title>Sequencing the genomes of 1000 actinobacteria strains.</title>
        <authorList>
            <person name="Klenk H.-P."/>
        </authorList>
    </citation>
    <scope>NUCLEOTIDE SEQUENCE [LARGE SCALE GENOMIC DNA]</scope>
    <source>
        <strain evidence="5 6">DSM 19609</strain>
    </source>
</reference>
<keyword evidence="6" id="KW-1185">Reference proteome</keyword>
<evidence type="ECO:0000256" key="3">
    <source>
        <dbReference type="ARBA" id="ARBA00023163"/>
    </source>
</evidence>
<dbReference type="SUPFAM" id="SSF46785">
    <property type="entry name" value="Winged helix' DNA-binding domain"/>
    <property type="match status" value="1"/>
</dbReference>
<dbReference type="InterPro" id="IPR001034">
    <property type="entry name" value="DeoR_HTH"/>
</dbReference>
<dbReference type="InterPro" id="IPR014036">
    <property type="entry name" value="DeoR-like_C"/>
</dbReference>
<accession>A0ABX0SGQ6</accession>
<dbReference type="EMBL" id="JAAMOZ010000001">
    <property type="protein sequence ID" value="NIH57573.1"/>
    <property type="molecule type" value="Genomic_DNA"/>
</dbReference>
<keyword evidence="3" id="KW-0804">Transcription</keyword>
<name>A0ABX0SGQ6_9ACTN</name>
<dbReference type="Gene3D" id="1.10.10.10">
    <property type="entry name" value="Winged helix-like DNA-binding domain superfamily/Winged helix DNA-binding domain"/>
    <property type="match status" value="1"/>
</dbReference>
<dbReference type="SMART" id="SM01134">
    <property type="entry name" value="DeoRC"/>
    <property type="match status" value="1"/>
</dbReference>
<gene>
    <name evidence="5" type="ORF">FB473_002218</name>
</gene>
<dbReference type="PRINTS" id="PR00037">
    <property type="entry name" value="HTHLACR"/>
</dbReference>
<dbReference type="InterPro" id="IPR018356">
    <property type="entry name" value="Tscrpt_reg_HTH_DeoR_CS"/>
</dbReference>
<dbReference type="InterPro" id="IPR050313">
    <property type="entry name" value="Carb_Metab_HTH_regulators"/>
</dbReference>
<dbReference type="SUPFAM" id="SSF100950">
    <property type="entry name" value="NagB/RpiA/CoA transferase-like"/>
    <property type="match status" value="1"/>
</dbReference>
<dbReference type="PANTHER" id="PTHR30363:SF44">
    <property type="entry name" value="AGA OPERON TRANSCRIPTIONAL REPRESSOR-RELATED"/>
    <property type="match status" value="1"/>
</dbReference>
<comment type="caution">
    <text evidence="5">The sequence shown here is derived from an EMBL/GenBank/DDBJ whole genome shotgun (WGS) entry which is preliminary data.</text>
</comment>
<dbReference type="PANTHER" id="PTHR30363">
    <property type="entry name" value="HTH-TYPE TRANSCRIPTIONAL REGULATOR SRLR-RELATED"/>
    <property type="match status" value="1"/>
</dbReference>
<evidence type="ECO:0000256" key="2">
    <source>
        <dbReference type="ARBA" id="ARBA00023125"/>
    </source>
</evidence>
<dbReference type="Pfam" id="PF00455">
    <property type="entry name" value="DeoRC"/>
    <property type="match status" value="1"/>
</dbReference>
<keyword evidence="2" id="KW-0238">DNA-binding</keyword>
<dbReference type="PROSITE" id="PS00894">
    <property type="entry name" value="HTH_DEOR_1"/>
    <property type="match status" value="1"/>
</dbReference>
<dbReference type="InterPro" id="IPR037171">
    <property type="entry name" value="NagB/RpiA_transferase-like"/>
</dbReference>
<dbReference type="InterPro" id="IPR036390">
    <property type="entry name" value="WH_DNA-bd_sf"/>
</dbReference>
<dbReference type="SMART" id="SM00420">
    <property type="entry name" value="HTH_DEOR"/>
    <property type="match status" value="1"/>
</dbReference>